<protein>
    <submittedName>
        <fullName evidence="2">Uncharacterized protein</fullName>
    </submittedName>
</protein>
<keyword evidence="1" id="KW-1133">Transmembrane helix</keyword>
<feature type="transmembrane region" description="Helical" evidence="1">
    <location>
        <begin position="40"/>
        <end position="58"/>
    </location>
</feature>
<evidence type="ECO:0000313" key="2">
    <source>
        <dbReference type="EMBL" id="MRW95660.1"/>
    </source>
</evidence>
<keyword evidence="1" id="KW-0472">Membrane</keyword>
<dbReference type="RefSeq" id="WP_151109353.1">
    <property type="nucleotide sequence ID" value="NZ_WKJQ01000001.1"/>
</dbReference>
<gene>
    <name evidence="2" type="ORF">GJR99_03605</name>
</gene>
<sequence>MQTSRGVPNILAAVFTVVALVVLALGFAGVVGVYDAPFPFAIYAIITAVNLVLAWILWRLT</sequence>
<proteinExistence type="predicted"/>
<dbReference type="Proteomes" id="UP000443423">
    <property type="component" value="Unassembled WGS sequence"/>
</dbReference>
<evidence type="ECO:0000313" key="3">
    <source>
        <dbReference type="Proteomes" id="UP000443423"/>
    </source>
</evidence>
<feature type="transmembrane region" description="Helical" evidence="1">
    <location>
        <begin position="12"/>
        <end position="34"/>
    </location>
</feature>
<evidence type="ECO:0000256" key="1">
    <source>
        <dbReference type="SAM" id="Phobius"/>
    </source>
</evidence>
<organism evidence="2 3">
    <name type="scientific">Haloferax marinum</name>
    <dbReference type="NCBI Taxonomy" id="2666143"/>
    <lineage>
        <taxon>Archaea</taxon>
        <taxon>Methanobacteriati</taxon>
        <taxon>Methanobacteriota</taxon>
        <taxon>Stenosarchaea group</taxon>
        <taxon>Halobacteria</taxon>
        <taxon>Halobacteriales</taxon>
        <taxon>Haloferacaceae</taxon>
        <taxon>Haloferax</taxon>
    </lineage>
</organism>
<name>A0A6A8G3B3_9EURY</name>
<comment type="caution">
    <text evidence="2">The sequence shown here is derived from an EMBL/GenBank/DDBJ whole genome shotgun (WGS) entry which is preliminary data.</text>
</comment>
<keyword evidence="1" id="KW-0812">Transmembrane</keyword>
<dbReference type="EMBL" id="WKJQ01000001">
    <property type="protein sequence ID" value="MRW95660.1"/>
    <property type="molecule type" value="Genomic_DNA"/>
</dbReference>
<keyword evidence="3" id="KW-1185">Reference proteome</keyword>
<dbReference type="AlphaFoldDB" id="A0A6A8G3B3"/>
<accession>A0A6A8G3B3</accession>
<reference evidence="2 3" key="1">
    <citation type="submission" date="2019-11" db="EMBL/GenBank/DDBJ databases">
        <title>Whole genome sequence of Haloferax sp. MBLA0078.</title>
        <authorList>
            <person name="Seo M.-J."/>
            <person name="Cho E.-S."/>
        </authorList>
    </citation>
    <scope>NUCLEOTIDE SEQUENCE [LARGE SCALE GENOMIC DNA]</scope>
    <source>
        <strain evidence="2 3">MBLA0078</strain>
    </source>
</reference>